<dbReference type="AlphaFoldDB" id="A0AAV3L490"/>
<dbReference type="EMBL" id="AXOL01000028">
    <property type="protein sequence ID" value="ERT50795.1"/>
    <property type="molecule type" value="Genomic_DNA"/>
</dbReference>
<comment type="caution">
    <text evidence="2">The sequence shown here is derived from an EMBL/GenBank/DDBJ whole genome shotgun (WGS) entry which is preliminary data.</text>
</comment>
<gene>
    <name evidence="2" type="ORF">O991_01278</name>
</gene>
<dbReference type="Proteomes" id="UP000017126">
    <property type="component" value="Unassembled WGS sequence"/>
</dbReference>
<dbReference type="InterPro" id="IPR003343">
    <property type="entry name" value="Big_2"/>
</dbReference>
<feature type="domain" description="BIG2" evidence="1">
    <location>
        <begin position="292"/>
        <end position="369"/>
    </location>
</feature>
<protein>
    <recommendedName>
        <fullName evidence="1">BIG2 domain-containing protein</fullName>
    </recommendedName>
</protein>
<accession>A0AAV3L490</accession>
<dbReference type="Gene3D" id="2.60.40.1080">
    <property type="match status" value="1"/>
</dbReference>
<reference evidence="2 3" key="1">
    <citation type="submission" date="2013-09" db="EMBL/GenBank/DDBJ databases">
        <title>The Genome Sequence of Enterococcus faecium 10/96A.</title>
        <authorList>
            <consortium name="The Broad Institute Genome Sequencing Platform"/>
            <consortium name="The Broad Institute Genome Sequencing Center for Infectious Disease"/>
            <person name="Earl A.M."/>
            <person name="Gilmore M.S."/>
            <person name="Lebreton F."/>
            <person name="Courvalin P."/>
            <person name="Walker B."/>
            <person name="Young S.K."/>
            <person name="Zeng Q."/>
            <person name="Gargeya S."/>
            <person name="Fitzgerald M."/>
            <person name="Haas B."/>
            <person name="Abouelleil A."/>
            <person name="Alvarado L."/>
            <person name="Arachchi H.M."/>
            <person name="Berlin A.M."/>
            <person name="Chapman S.B."/>
            <person name="Dewar J."/>
            <person name="Goldberg J."/>
            <person name="Griggs A."/>
            <person name="Gujja S."/>
            <person name="Hansen M."/>
            <person name="Howarth C."/>
            <person name="Imamovic A."/>
            <person name="Larimer J."/>
            <person name="McCowan C."/>
            <person name="Murphy C."/>
            <person name="Neiman D."/>
            <person name="Pearson M."/>
            <person name="Priest M."/>
            <person name="Roberts A."/>
            <person name="Saif S."/>
            <person name="Shea T."/>
            <person name="Sisk P."/>
            <person name="Sykes S."/>
            <person name="Wortman J."/>
            <person name="Nusbaum C."/>
            <person name="Birren B."/>
        </authorList>
    </citation>
    <scope>NUCLEOTIDE SEQUENCE [LARGE SCALE GENOMIC DNA]</scope>
    <source>
        <strain evidence="2 3">10/96A</strain>
    </source>
</reference>
<dbReference type="SUPFAM" id="SSF49373">
    <property type="entry name" value="Invasin/intimin cell-adhesion fragments"/>
    <property type="match status" value="1"/>
</dbReference>
<evidence type="ECO:0000313" key="3">
    <source>
        <dbReference type="Proteomes" id="UP000017126"/>
    </source>
</evidence>
<name>A0AAV3L490_ENTFC</name>
<dbReference type="InterPro" id="IPR008964">
    <property type="entry name" value="Invasin/intimin_cell_adhesion"/>
</dbReference>
<dbReference type="SMART" id="SM00635">
    <property type="entry name" value="BID_2"/>
    <property type="match status" value="1"/>
</dbReference>
<sequence length="378" mass="40897">MAINYITKDNGIFDQKITQGLLTTILGIPQVEFVNGGKSFTLTTISTSGLKYHTRNKGFNSGTYGNDKKVYTMGQDRDVEFYIDKQDVDETNQDLAVAKISNVFITEHVQPEIDAYRFSTLALGAGKTKEETITEKNAYSAIKAAILPARKFGPQNLVAFVSTTVMDALERSSEFNRNITNQNVGQTALESRVTSLDGVLLVEVWDDTRFKTKYNFSDGYAAASDAQDINILVVAKQAVIPVVKENTVFLFAPGEHSQGDGYLYQNRLYHDCFIKEQQKEGVSVSLAPKRIAPSGVTLNKTTATLTVGSTETLSATVSPETATDKSVKFTSSDETIATVTPVQGKVTAIKVGATTVTATTVNGRTATCEVTVTAASEG</sequence>
<dbReference type="Pfam" id="PF02368">
    <property type="entry name" value="Big_2"/>
    <property type="match status" value="1"/>
</dbReference>
<evidence type="ECO:0000313" key="2">
    <source>
        <dbReference type="EMBL" id="ERT50795.1"/>
    </source>
</evidence>
<proteinExistence type="predicted"/>
<evidence type="ECO:0000259" key="1">
    <source>
        <dbReference type="SMART" id="SM00635"/>
    </source>
</evidence>
<organism evidence="2 3">
    <name type="scientific">Enterococcus faecium 10/96A</name>
    <dbReference type="NCBI Taxonomy" id="1391465"/>
    <lineage>
        <taxon>Bacteria</taxon>
        <taxon>Bacillati</taxon>
        <taxon>Bacillota</taxon>
        <taxon>Bacilli</taxon>
        <taxon>Lactobacillales</taxon>
        <taxon>Enterococcaceae</taxon>
        <taxon>Enterococcus</taxon>
    </lineage>
</organism>